<gene>
    <name evidence="3" type="ORF">OXX778_LOCUS1863</name>
</gene>
<feature type="transmembrane region" description="Helical" evidence="1">
    <location>
        <begin position="699"/>
        <end position="723"/>
    </location>
</feature>
<reference evidence="3" key="1">
    <citation type="submission" date="2021-02" db="EMBL/GenBank/DDBJ databases">
        <authorList>
            <person name="Nowell W R."/>
        </authorList>
    </citation>
    <scope>NUCLEOTIDE SEQUENCE</scope>
    <source>
        <strain evidence="3">Ploen Becks lab</strain>
    </source>
</reference>
<accession>A0A813MK14</accession>
<evidence type="ECO:0000256" key="1">
    <source>
        <dbReference type="SAM" id="Phobius"/>
    </source>
</evidence>
<protein>
    <submittedName>
        <fullName evidence="3">Uncharacterized protein</fullName>
    </submittedName>
</protein>
<keyword evidence="4" id="KW-1185">Reference proteome</keyword>
<evidence type="ECO:0000256" key="2">
    <source>
        <dbReference type="SAM" id="SignalP"/>
    </source>
</evidence>
<sequence>MKSRQFLLVLIILLFNNILFSFQNICTFDYTLSNYDTKVNFNLTYSIKRIKINIKNFRNFNQIDFRCIKYEPDLINDVFLRPIYPIKLDESLTINSFSNMKIPTKKILMNANFFFHNLNGIQVNSRFLFDPLLKIYNYRNIYLQFHDSLLLSKGECSLDQNETGLFRNVSSINIAHTVKYFPNTNPCLFQNSFINELVFYGLASNFFKNNIITFNSSQNSNLNSNIEKLGLYFFKGILTENTLDPFVFIQLKTLTLSGILDKIAQNALKNLHNLSLITFKIEKFLNFLENGISWMHQINSDLNINPEETSNFLFNLTIIKRVKKIEFQSAQTLTNEKFCLFKTFPHYQLIAPLFSKDMNYNCSCTVLWLVKYNLFILDKKEYSSYQFCAANKTSLRIQIEICDFENRLNLCNKSSYYVITPIESQIETLYFIELFDYIILLSYPVVFTLAISSNSFNILVLKEIITDSYKSEVKNSKKSLIFLMLLNSILNFSYVIVRLMHLMNKCVSQNSKFCSKISHTISIQYFDVLFVDILGNIIKFLSNLTLLIISLQRMFLLRGKKTLFGRICKTLGLILTIFVPIISSLEKIINPGINFDDEMLNDFNVYVEYPNRNNFFINSGLGPKIFFPKKRRLILPILMYVFFVLKYVINDVVFFLVFFVVEILIIFKLKQNISSKQNVFYDKKKAVKLIDKYNKTIKIILINSSVVLMFKVIDFGVSTFISVKKLSDVPNNLCFRKSKICTNLEEFNDFLFLISISYLTILFYNLNLDFRNKALSIFKF</sequence>
<feature type="transmembrane region" description="Helical" evidence="1">
    <location>
        <begin position="750"/>
        <end position="770"/>
    </location>
</feature>
<feature type="transmembrane region" description="Helical" evidence="1">
    <location>
        <begin position="437"/>
        <end position="460"/>
    </location>
</feature>
<feature type="signal peptide" evidence="2">
    <location>
        <begin position="1"/>
        <end position="21"/>
    </location>
</feature>
<dbReference type="Proteomes" id="UP000663879">
    <property type="component" value="Unassembled WGS sequence"/>
</dbReference>
<feature type="transmembrane region" description="Helical" evidence="1">
    <location>
        <begin position="637"/>
        <end position="667"/>
    </location>
</feature>
<keyword evidence="2" id="KW-0732">Signal</keyword>
<feature type="chain" id="PRO_5032701291" evidence="2">
    <location>
        <begin position="22"/>
        <end position="780"/>
    </location>
</feature>
<dbReference type="AlphaFoldDB" id="A0A813MK14"/>
<organism evidence="3 4">
    <name type="scientific">Brachionus calyciflorus</name>
    <dbReference type="NCBI Taxonomy" id="104777"/>
    <lineage>
        <taxon>Eukaryota</taxon>
        <taxon>Metazoa</taxon>
        <taxon>Spiralia</taxon>
        <taxon>Gnathifera</taxon>
        <taxon>Rotifera</taxon>
        <taxon>Eurotatoria</taxon>
        <taxon>Monogononta</taxon>
        <taxon>Pseudotrocha</taxon>
        <taxon>Ploima</taxon>
        <taxon>Brachionidae</taxon>
        <taxon>Brachionus</taxon>
    </lineage>
</organism>
<name>A0A813MK14_9BILA</name>
<feature type="transmembrane region" description="Helical" evidence="1">
    <location>
        <begin position="563"/>
        <end position="582"/>
    </location>
</feature>
<keyword evidence="1" id="KW-0472">Membrane</keyword>
<evidence type="ECO:0000313" key="3">
    <source>
        <dbReference type="EMBL" id="CAF0717800.1"/>
    </source>
</evidence>
<feature type="transmembrane region" description="Helical" evidence="1">
    <location>
        <begin position="480"/>
        <end position="503"/>
    </location>
</feature>
<keyword evidence="1" id="KW-0812">Transmembrane</keyword>
<feature type="transmembrane region" description="Helical" evidence="1">
    <location>
        <begin position="523"/>
        <end position="551"/>
    </location>
</feature>
<evidence type="ECO:0000313" key="4">
    <source>
        <dbReference type="Proteomes" id="UP000663879"/>
    </source>
</evidence>
<dbReference type="EMBL" id="CAJNOC010000131">
    <property type="protein sequence ID" value="CAF0717800.1"/>
    <property type="molecule type" value="Genomic_DNA"/>
</dbReference>
<keyword evidence="1" id="KW-1133">Transmembrane helix</keyword>
<proteinExistence type="predicted"/>
<comment type="caution">
    <text evidence="3">The sequence shown here is derived from an EMBL/GenBank/DDBJ whole genome shotgun (WGS) entry which is preliminary data.</text>
</comment>